<dbReference type="AlphaFoldDB" id="A0A9N9EU87"/>
<accession>A0A9N9EU87</accession>
<name>A0A9N9EU87_FUNMO</name>
<dbReference type="EMBL" id="CAJVPP010007904">
    <property type="protein sequence ID" value="CAG8692435.1"/>
    <property type="molecule type" value="Genomic_DNA"/>
</dbReference>
<comment type="caution">
    <text evidence="1">The sequence shown here is derived from an EMBL/GenBank/DDBJ whole genome shotgun (WGS) entry which is preliminary data.</text>
</comment>
<gene>
    <name evidence="1" type="ORF">FMOSSE_LOCUS13409</name>
</gene>
<reference evidence="1" key="1">
    <citation type="submission" date="2021-06" db="EMBL/GenBank/DDBJ databases">
        <authorList>
            <person name="Kallberg Y."/>
            <person name="Tangrot J."/>
            <person name="Rosling A."/>
        </authorList>
    </citation>
    <scope>NUCLEOTIDE SEQUENCE</scope>
    <source>
        <strain evidence="1">87-6 pot B 2015</strain>
    </source>
</reference>
<evidence type="ECO:0000313" key="1">
    <source>
        <dbReference type="EMBL" id="CAG8692435.1"/>
    </source>
</evidence>
<organism evidence="1 2">
    <name type="scientific">Funneliformis mosseae</name>
    <name type="common">Endomycorrhizal fungus</name>
    <name type="synonym">Glomus mosseae</name>
    <dbReference type="NCBI Taxonomy" id="27381"/>
    <lineage>
        <taxon>Eukaryota</taxon>
        <taxon>Fungi</taxon>
        <taxon>Fungi incertae sedis</taxon>
        <taxon>Mucoromycota</taxon>
        <taxon>Glomeromycotina</taxon>
        <taxon>Glomeromycetes</taxon>
        <taxon>Glomerales</taxon>
        <taxon>Glomeraceae</taxon>
        <taxon>Funneliformis</taxon>
    </lineage>
</organism>
<sequence length="69" mass="7655">ATAESSNIIQPPIVTMEVDQTSDTTLLPLDKEKTKETDTVTEIIINNKKDEINVNNLFNASEILLTLPQ</sequence>
<proteinExistence type="predicted"/>
<protein>
    <submittedName>
        <fullName evidence="1">14890_t:CDS:1</fullName>
    </submittedName>
</protein>
<feature type="non-terminal residue" evidence="1">
    <location>
        <position position="1"/>
    </location>
</feature>
<keyword evidence="2" id="KW-1185">Reference proteome</keyword>
<evidence type="ECO:0000313" key="2">
    <source>
        <dbReference type="Proteomes" id="UP000789375"/>
    </source>
</evidence>
<dbReference type="Proteomes" id="UP000789375">
    <property type="component" value="Unassembled WGS sequence"/>
</dbReference>